<dbReference type="AlphaFoldDB" id="A0A445DIR2"/>
<proteinExistence type="predicted"/>
<dbReference type="EMBL" id="SDMP01000004">
    <property type="protein sequence ID" value="RYR63107.1"/>
    <property type="molecule type" value="Genomic_DNA"/>
</dbReference>
<sequence>MEVISETSLKLLSDMAAIRLEDEKPDRIENVLQSSLIDRPAGAISSQNRIEGPTDPLASRT</sequence>
<accession>A0A445DIR2</accession>
<evidence type="ECO:0000313" key="3">
    <source>
        <dbReference type="Proteomes" id="UP000289738"/>
    </source>
</evidence>
<reference evidence="2 3" key="1">
    <citation type="submission" date="2019-01" db="EMBL/GenBank/DDBJ databases">
        <title>Sequencing of cultivated peanut Arachis hypogaea provides insights into genome evolution and oil improvement.</title>
        <authorList>
            <person name="Chen X."/>
        </authorList>
    </citation>
    <scope>NUCLEOTIDE SEQUENCE [LARGE SCALE GENOMIC DNA]</scope>
    <source>
        <strain evidence="3">cv. Fuhuasheng</strain>
        <tissue evidence="2">Leaves</tissue>
    </source>
</reference>
<name>A0A445DIR2_ARAHY</name>
<evidence type="ECO:0000313" key="2">
    <source>
        <dbReference type="EMBL" id="RYR63107.1"/>
    </source>
</evidence>
<organism evidence="2 3">
    <name type="scientific">Arachis hypogaea</name>
    <name type="common">Peanut</name>
    <dbReference type="NCBI Taxonomy" id="3818"/>
    <lineage>
        <taxon>Eukaryota</taxon>
        <taxon>Viridiplantae</taxon>
        <taxon>Streptophyta</taxon>
        <taxon>Embryophyta</taxon>
        <taxon>Tracheophyta</taxon>
        <taxon>Spermatophyta</taxon>
        <taxon>Magnoliopsida</taxon>
        <taxon>eudicotyledons</taxon>
        <taxon>Gunneridae</taxon>
        <taxon>Pentapetalae</taxon>
        <taxon>rosids</taxon>
        <taxon>fabids</taxon>
        <taxon>Fabales</taxon>
        <taxon>Fabaceae</taxon>
        <taxon>Papilionoideae</taxon>
        <taxon>50 kb inversion clade</taxon>
        <taxon>dalbergioids sensu lato</taxon>
        <taxon>Dalbergieae</taxon>
        <taxon>Pterocarpus clade</taxon>
        <taxon>Arachis</taxon>
    </lineage>
</organism>
<evidence type="ECO:0000256" key="1">
    <source>
        <dbReference type="SAM" id="MobiDB-lite"/>
    </source>
</evidence>
<gene>
    <name evidence="2" type="ORF">Ahy_A04g020901</name>
</gene>
<protein>
    <submittedName>
        <fullName evidence="2">Uncharacterized protein</fullName>
    </submittedName>
</protein>
<dbReference type="Proteomes" id="UP000289738">
    <property type="component" value="Chromosome A04"/>
</dbReference>
<feature type="region of interest" description="Disordered" evidence="1">
    <location>
        <begin position="39"/>
        <end position="61"/>
    </location>
</feature>
<keyword evidence="3" id="KW-1185">Reference proteome</keyword>
<comment type="caution">
    <text evidence="2">The sequence shown here is derived from an EMBL/GenBank/DDBJ whole genome shotgun (WGS) entry which is preliminary data.</text>
</comment>